<accession>A0A326UB16</accession>
<dbReference type="Proteomes" id="UP000248806">
    <property type="component" value="Unassembled WGS sequence"/>
</dbReference>
<comment type="caution">
    <text evidence="10">The sequence shown here is derived from an EMBL/GenBank/DDBJ whole genome shotgun (WGS) entry which is preliminary data.</text>
</comment>
<dbReference type="InterPro" id="IPR011008">
    <property type="entry name" value="Dimeric_a/b-barrel"/>
</dbReference>
<dbReference type="InterPro" id="IPR006314">
    <property type="entry name" value="Dyp_peroxidase"/>
</dbReference>
<proteinExistence type="inferred from homology"/>
<organism evidence="10 11">
    <name type="scientific">Thermosporothrix hazakensis</name>
    <dbReference type="NCBI Taxonomy" id="644383"/>
    <lineage>
        <taxon>Bacteria</taxon>
        <taxon>Bacillati</taxon>
        <taxon>Chloroflexota</taxon>
        <taxon>Ktedonobacteria</taxon>
        <taxon>Ktedonobacterales</taxon>
        <taxon>Thermosporotrichaceae</taxon>
        <taxon>Thermosporothrix</taxon>
    </lineage>
</organism>
<comment type="cofactor">
    <cofactor evidence="1">
        <name>heme b</name>
        <dbReference type="ChEBI" id="CHEBI:60344"/>
    </cofactor>
</comment>
<evidence type="ECO:0000256" key="3">
    <source>
        <dbReference type="ARBA" id="ARBA00022617"/>
    </source>
</evidence>
<evidence type="ECO:0000256" key="6">
    <source>
        <dbReference type="ARBA" id="ARBA00023004"/>
    </source>
</evidence>
<protein>
    <submittedName>
        <fullName evidence="10">Dyp-type peroxidase family</fullName>
    </submittedName>
</protein>
<keyword evidence="11" id="KW-1185">Reference proteome</keyword>
<feature type="region of interest" description="Disordered" evidence="8">
    <location>
        <begin position="273"/>
        <end position="311"/>
    </location>
</feature>
<dbReference type="RefSeq" id="WP_111319932.1">
    <property type="nucleotide sequence ID" value="NZ_BIFX01000001.1"/>
</dbReference>
<keyword evidence="4" id="KW-0479">Metal-binding</keyword>
<dbReference type="GO" id="GO:0046872">
    <property type="term" value="F:metal ion binding"/>
    <property type="evidence" value="ECO:0007669"/>
    <property type="project" value="UniProtKB-KW"/>
</dbReference>
<feature type="domain" description="DyP dimeric alpha+beta barrel" evidence="9">
    <location>
        <begin position="36"/>
        <end position="196"/>
    </location>
</feature>
<dbReference type="Pfam" id="PF21105">
    <property type="entry name" value="DyP_N"/>
    <property type="match status" value="1"/>
</dbReference>
<evidence type="ECO:0000256" key="4">
    <source>
        <dbReference type="ARBA" id="ARBA00022723"/>
    </source>
</evidence>
<feature type="compositionally biased region" description="Polar residues" evidence="8">
    <location>
        <begin position="282"/>
        <end position="294"/>
    </location>
</feature>
<evidence type="ECO:0000313" key="10">
    <source>
        <dbReference type="EMBL" id="PZW34411.1"/>
    </source>
</evidence>
<keyword evidence="6" id="KW-0408">Iron</keyword>
<evidence type="ECO:0000256" key="5">
    <source>
        <dbReference type="ARBA" id="ARBA00023002"/>
    </source>
</evidence>
<comment type="similarity">
    <text evidence="7">Belongs to the DyP-type peroxidase family.</text>
</comment>
<dbReference type="InterPro" id="IPR049509">
    <property type="entry name" value="DyP_N"/>
</dbReference>
<feature type="region of interest" description="Disordered" evidence="8">
    <location>
        <begin position="225"/>
        <end position="258"/>
    </location>
</feature>
<dbReference type="GO" id="GO:0004601">
    <property type="term" value="F:peroxidase activity"/>
    <property type="evidence" value="ECO:0007669"/>
    <property type="project" value="UniProtKB-KW"/>
</dbReference>
<dbReference type="PANTHER" id="PTHR30521">
    <property type="entry name" value="DEFERROCHELATASE/PEROXIDASE"/>
    <property type="match status" value="1"/>
</dbReference>
<gene>
    <name evidence="10" type="ORF">EI42_01248</name>
</gene>
<dbReference type="EMBL" id="QKUF01000002">
    <property type="protein sequence ID" value="PZW34411.1"/>
    <property type="molecule type" value="Genomic_DNA"/>
</dbReference>
<dbReference type="GO" id="GO:0020037">
    <property type="term" value="F:heme binding"/>
    <property type="evidence" value="ECO:0007669"/>
    <property type="project" value="InterPro"/>
</dbReference>
<dbReference type="PROSITE" id="PS51404">
    <property type="entry name" value="DYP_PEROXIDASE"/>
    <property type="match status" value="1"/>
</dbReference>
<dbReference type="AlphaFoldDB" id="A0A326UB16"/>
<sequence>MQEQTIHHAREVPFPHALRSTTGIDATREPVLELDQIQGNVIPGFSKSHETLLFLRIVDVSHCKRWLKEITPLIATAEEVLSFNRLYKALRTRRGYATVQATWVNIAFSYGALQRLTAGTPAELRDGNDFLDPAFREGMASRADVLGDPLIPDAEGNPARWLIGGPGNEAEILLIIQSDSAEALRETVISIKSRLAGVTVMLTQYGANLPQELAGHEHFKFLDGVSQPGVRGRASAHPDDVITPRQDPRDPNHGKPGQQLIWPGEFVFGYPYQDPAKPVNEPSDSASSTTTANPRNEREQLPVHRGAISEAGPSWGRNGSFLVFRRLRQDVGRFHAFLNEQARQQGISPALMGAKVVGRWLSGAPLSRSANEDAPDLAKNECANNDFRFFHADPVLTGGAQPPDTLAPRCGGCAAPGIFEPAPADRQGDLCPFISHIRKGYPRDSLTKAGHDLCPNCSDEEKSAVSERDTQRRRILRRGLPYGPVSPSTLEHPLRDLHDEPVNLARPADRGLLFVCYQTSIIGQFEFLTHFWFNNPDFPEKGEGLDLVIGQHNGPNGERLRQARVPLKGGVVSLVTAQEWVIPTGGGYFFAPSLDALKLLFAGS</sequence>
<feature type="compositionally biased region" description="Basic and acidic residues" evidence="8">
    <location>
        <begin position="236"/>
        <end position="253"/>
    </location>
</feature>
<feature type="compositionally biased region" description="Basic and acidic residues" evidence="8">
    <location>
        <begin position="459"/>
        <end position="472"/>
    </location>
</feature>
<dbReference type="GO" id="GO:0005829">
    <property type="term" value="C:cytosol"/>
    <property type="evidence" value="ECO:0007669"/>
    <property type="project" value="TreeGrafter"/>
</dbReference>
<keyword evidence="2 10" id="KW-0575">Peroxidase</keyword>
<keyword evidence="5" id="KW-0560">Oxidoreductase</keyword>
<evidence type="ECO:0000259" key="9">
    <source>
        <dbReference type="Pfam" id="PF21105"/>
    </source>
</evidence>
<reference evidence="10 11" key="1">
    <citation type="submission" date="2018-06" db="EMBL/GenBank/DDBJ databases">
        <title>Genomic Encyclopedia of Archaeal and Bacterial Type Strains, Phase II (KMG-II): from individual species to whole genera.</title>
        <authorList>
            <person name="Goeker M."/>
        </authorList>
    </citation>
    <scope>NUCLEOTIDE SEQUENCE [LARGE SCALE GENOMIC DNA]</scope>
    <source>
        <strain evidence="10 11">ATCC BAA-1881</strain>
    </source>
</reference>
<evidence type="ECO:0000256" key="1">
    <source>
        <dbReference type="ARBA" id="ARBA00001970"/>
    </source>
</evidence>
<keyword evidence="3" id="KW-0349">Heme</keyword>
<feature type="region of interest" description="Disordered" evidence="8">
    <location>
        <begin position="457"/>
        <end position="491"/>
    </location>
</feature>
<dbReference type="SUPFAM" id="SSF54909">
    <property type="entry name" value="Dimeric alpha+beta barrel"/>
    <property type="match status" value="1"/>
</dbReference>
<evidence type="ECO:0000256" key="2">
    <source>
        <dbReference type="ARBA" id="ARBA00022559"/>
    </source>
</evidence>
<name>A0A326UB16_THEHA</name>
<evidence type="ECO:0000313" key="11">
    <source>
        <dbReference type="Proteomes" id="UP000248806"/>
    </source>
</evidence>
<evidence type="ECO:0000256" key="7">
    <source>
        <dbReference type="ARBA" id="ARBA00025737"/>
    </source>
</evidence>
<evidence type="ECO:0000256" key="8">
    <source>
        <dbReference type="SAM" id="MobiDB-lite"/>
    </source>
</evidence>
<dbReference type="OrthoDB" id="9781066at2"/>
<dbReference type="PANTHER" id="PTHR30521:SF4">
    <property type="entry name" value="DEFERROCHELATASE"/>
    <property type="match status" value="1"/>
</dbReference>